<dbReference type="EMBL" id="LN907867">
    <property type="protein sequence ID" value="CUU42154.1"/>
    <property type="molecule type" value="Genomic_DNA"/>
</dbReference>
<name>A0A0P0IEP4_BLAVI</name>
<sequence length="136" mass="15982">MRAKLFGGARPAAPGLSEEDQRIAAKLLGADNAERLARRRVGDRPFRPVPVRIHYEYWHQKVDYDPDGWWHIVRIENSKQFKHEWSHEDINAEIAALKAKGFTVREFRIGFEPREKDRKPTSVRREILKRIGRADK</sequence>
<gene>
    <name evidence="1" type="ORF">BVIRIDIS_11600</name>
</gene>
<proteinExistence type="predicted"/>
<reference evidence="2" key="1">
    <citation type="journal article" date="2016" name="Genome Announc.">
        <title>Revised genome sequence of the purple photosynthetic bacterium Blastochloris viridis.</title>
        <authorList>
            <person name="Liu L.N."/>
            <person name="Faulkner M."/>
            <person name="Liu X."/>
            <person name="Huang F."/>
            <person name="Darby A.C."/>
            <person name="Hall N."/>
        </authorList>
    </citation>
    <scope>NUCLEOTIDE SEQUENCE [LARGE SCALE GENOMIC DNA]</scope>
    <source>
        <strain evidence="2">ATCC 19567 / DSM 133 / F</strain>
    </source>
</reference>
<evidence type="ECO:0000313" key="1">
    <source>
        <dbReference type="EMBL" id="CUU42154.1"/>
    </source>
</evidence>
<dbReference type="Proteomes" id="UP000065734">
    <property type="component" value="Chromosome I"/>
</dbReference>
<dbReference type="KEGG" id="bvr:BVIR_1715"/>
<keyword evidence="2" id="KW-1185">Reference proteome</keyword>
<dbReference type="AlphaFoldDB" id="A0A0P0IEP4"/>
<protein>
    <submittedName>
        <fullName evidence="1">Uncharacterized protein</fullName>
    </submittedName>
</protein>
<organism evidence="1 2">
    <name type="scientific">Blastochloris viridis</name>
    <name type="common">Rhodopseudomonas viridis</name>
    <dbReference type="NCBI Taxonomy" id="1079"/>
    <lineage>
        <taxon>Bacteria</taxon>
        <taxon>Pseudomonadati</taxon>
        <taxon>Pseudomonadota</taxon>
        <taxon>Alphaproteobacteria</taxon>
        <taxon>Hyphomicrobiales</taxon>
        <taxon>Blastochloridaceae</taxon>
        <taxon>Blastochloris</taxon>
    </lineage>
</organism>
<evidence type="ECO:0000313" key="2">
    <source>
        <dbReference type="Proteomes" id="UP000065734"/>
    </source>
</evidence>
<accession>A0A0P0IEP4</accession>